<dbReference type="PROSITE" id="PS51851">
    <property type="entry name" value="KARI_C"/>
    <property type="match status" value="1"/>
</dbReference>
<evidence type="ECO:0000256" key="8">
    <source>
        <dbReference type="ARBA" id="ARBA00022857"/>
    </source>
</evidence>
<feature type="binding site" evidence="12 13">
    <location>
        <position position="203"/>
    </location>
    <ligand>
        <name>Mg(2+)</name>
        <dbReference type="ChEBI" id="CHEBI:18420"/>
        <label>1</label>
    </ligand>
</feature>
<evidence type="ECO:0000313" key="16">
    <source>
        <dbReference type="EMBL" id="PWE27118.1"/>
    </source>
</evidence>
<dbReference type="PANTHER" id="PTHR21371:SF1">
    <property type="entry name" value="KETOL-ACID REDUCTOISOMERASE, MITOCHONDRIAL"/>
    <property type="match status" value="1"/>
</dbReference>
<evidence type="ECO:0000256" key="11">
    <source>
        <dbReference type="ARBA" id="ARBA00049021"/>
    </source>
</evidence>
<dbReference type="PIRSF" id="PIRSF000116">
    <property type="entry name" value="IlvC_gammaproteo"/>
    <property type="match status" value="1"/>
</dbReference>
<dbReference type="InterPro" id="IPR000506">
    <property type="entry name" value="KARI_C"/>
</dbReference>
<evidence type="ECO:0000256" key="10">
    <source>
        <dbReference type="ARBA" id="ARBA00023304"/>
    </source>
</evidence>
<dbReference type="InterPro" id="IPR036291">
    <property type="entry name" value="NAD(P)-bd_dom_sf"/>
</dbReference>
<keyword evidence="9 12" id="KW-0560">Oxidoreductase</keyword>
<dbReference type="GO" id="GO:0000287">
    <property type="term" value="F:magnesium ion binding"/>
    <property type="evidence" value="ECO:0007669"/>
    <property type="project" value="UniProtKB-UniRule"/>
</dbReference>
<feature type="domain" description="KARI C-terminal knotted" evidence="15">
    <location>
        <begin position="195"/>
        <end position="341"/>
    </location>
</feature>
<feature type="binding site" evidence="12">
    <location>
        <position position="60"/>
    </location>
    <ligand>
        <name>NADP(+)</name>
        <dbReference type="ChEBI" id="CHEBI:58349"/>
    </ligand>
</feature>
<dbReference type="NCBIfam" id="TIGR00465">
    <property type="entry name" value="ilvC"/>
    <property type="match status" value="1"/>
</dbReference>
<evidence type="ECO:0000256" key="12">
    <source>
        <dbReference type="HAMAP-Rule" id="MF_00435"/>
    </source>
</evidence>
<dbReference type="InterPro" id="IPR013116">
    <property type="entry name" value="KARI_N"/>
</dbReference>
<dbReference type="InterPro" id="IPR014359">
    <property type="entry name" value="KARI_prok"/>
</dbReference>
<dbReference type="UniPathway" id="UPA00049">
    <property type="reaction ID" value="UER00060"/>
</dbReference>
<dbReference type="FunFam" id="3.40.50.720:FF:000023">
    <property type="entry name" value="Ketol-acid reductoisomerase (NADP(+))"/>
    <property type="match status" value="1"/>
</dbReference>
<gene>
    <name evidence="12" type="primary">ilvC</name>
    <name evidence="16" type="ORF">C4N9_18700</name>
</gene>
<dbReference type="GO" id="GO:0005829">
    <property type="term" value="C:cytosol"/>
    <property type="evidence" value="ECO:0007669"/>
    <property type="project" value="TreeGrafter"/>
</dbReference>
<comment type="caution">
    <text evidence="16">The sequence shown here is derived from an EMBL/GenBank/DDBJ whole genome shotgun (WGS) entry which is preliminary data.</text>
</comment>
<evidence type="ECO:0000256" key="9">
    <source>
        <dbReference type="ARBA" id="ARBA00023002"/>
    </source>
</evidence>
<feature type="binding site" evidence="12">
    <location>
        <position position="146"/>
    </location>
    <ligand>
        <name>NADP(+)</name>
        <dbReference type="ChEBI" id="CHEBI:58349"/>
    </ligand>
</feature>
<dbReference type="Gene3D" id="3.40.50.720">
    <property type="entry name" value="NAD(P)-binding Rossmann-like Domain"/>
    <property type="match status" value="1"/>
</dbReference>
<dbReference type="UniPathway" id="UPA00047">
    <property type="reaction ID" value="UER00056"/>
</dbReference>
<accession>A0A2U2C5E6</accession>
<dbReference type="PROSITE" id="PS51850">
    <property type="entry name" value="KARI_N"/>
    <property type="match status" value="1"/>
</dbReference>
<evidence type="ECO:0000256" key="5">
    <source>
        <dbReference type="ARBA" id="ARBA00022605"/>
    </source>
</evidence>
<dbReference type="GO" id="GO:0004455">
    <property type="term" value="F:ketol-acid reductoisomerase activity"/>
    <property type="evidence" value="ECO:0007669"/>
    <property type="project" value="UniProtKB-UniRule"/>
</dbReference>
<feature type="binding site" evidence="12 13">
    <location>
        <position position="239"/>
    </location>
    <ligand>
        <name>Mg(2+)</name>
        <dbReference type="ChEBI" id="CHEBI:18420"/>
        <label>2</label>
    </ligand>
</feature>
<comment type="catalytic activity">
    <reaction evidence="11 12">
        <text>(2R)-2,3-dihydroxy-3-methylbutanoate + NADP(+) = (2S)-2-acetolactate + NADPH + H(+)</text>
        <dbReference type="Rhea" id="RHEA:22068"/>
        <dbReference type="ChEBI" id="CHEBI:15378"/>
        <dbReference type="ChEBI" id="CHEBI:49072"/>
        <dbReference type="ChEBI" id="CHEBI:57783"/>
        <dbReference type="ChEBI" id="CHEBI:58349"/>
        <dbReference type="ChEBI" id="CHEBI:58476"/>
        <dbReference type="EC" id="1.1.1.86"/>
    </reaction>
</comment>
<feature type="binding site" evidence="12 13">
    <location>
        <position position="203"/>
    </location>
    <ligand>
        <name>Mg(2+)</name>
        <dbReference type="ChEBI" id="CHEBI:18420"/>
        <label>2</label>
    </ligand>
</feature>
<comment type="cofactor">
    <cofactor evidence="12">
        <name>Mg(2+)</name>
        <dbReference type="ChEBI" id="CHEBI:18420"/>
    </cofactor>
    <text evidence="12">Binds 2 magnesium ions per subunit.</text>
</comment>
<feature type="binding site" evidence="12 13">
    <location>
        <position position="207"/>
    </location>
    <ligand>
        <name>Mg(2+)</name>
        <dbReference type="ChEBI" id="CHEBI:18420"/>
        <label>1</label>
    </ligand>
</feature>
<dbReference type="Pfam" id="PF07991">
    <property type="entry name" value="KARI_N"/>
    <property type="match status" value="1"/>
</dbReference>
<dbReference type="NCBIfam" id="NF004017">
    <property type="entry name" value="PRK05479.1"/>
    <property type="match status" value="1"/>
</dbReference>
<dbReference type="EC" id="1.1.1.86" evidence="12"/>
<keyword evidence="5 12" id="KW-0028">Amino-acid biosynthesis</keyword>
<dbReference type="PANTHER" id="PTHR21371">
    <property type="entry name" value="KETOL-ACID REDUCTOISOMERASE, MITOCHONDRIAL"/>
    <property type="match status" value="1"/>
</dbReference>
<evidence type="ECO:0000256" key="2">
    <source>
        <dbReference type="ARBA" id="ARBA00004864"/>
    </source>
</evidence>
<feature type="domain" description="KARI N-terminal Rossmann" evidence="14">
    <location>
        <begin position="13"/>
        <end position="194"/>
    </location>
</feature>
<evidence type="ECO:0000256" key="6">
    <source>
        <dbReference type="ARBA" id="ARBA00022723"/>
    </source>
</evidence>
<comment type="caution">
    <text evidence="12">Lacks conserved residue(s) required for the propagation of feature annotation.</text>
</comment>
<dbReference type="SUPFAM" id="SSF51735">
    <property type="entry name" value="NAD(P)-binding Rossmann-fold domains"/>
    <property type="match status" value="1"/>
</dbReference>
<keyword evidence="16" id="KW-0413">Isomerase</keyword>
<keyword evidence="10 12" id="KW-0100">Branched-chain amino acid biosynthesis</keyword>
<evidence type="ECO:0000256" key="7">
    <source>
        <dbReference type="ARBA" id="ARBA00022842"/>
    </source>
</evidence>
<dbReference type="EMBL" id="QEYD01000013">
    <property type="protein sequence ID" value="PWE27118.1"/>
    <property type="molecule type" value="Genomic_DNA"/>
</dbReference>
<feature type="binding site" evidence="12">
    <location>
        <begin position="36"/>
        <end position="39"/>
    </location>
    <ligand>
        <name>NADP(+)</name>
        <dbReference type="ChEBI" id="CHEBI:58349"/>
    </ligand>
</feature>
<comment type="similarity">
    <text evidence="4 12 13">Belongs to the ketol-acid reductoisomerase family.</text>
</comment>
<comment type="catalytic activity">
    <reaction evidence="12">
        <text>(2R,3R)-2,3-dihydroxy-3-methylpentanoate + NADP(+) = (S)-2-ethyl-2-hydroxy-3-oxobutanoate + NADPH + H(+)</text>
        <dbReference type="Rhea" id="RHEA:13493"/>
        <dbReference type="ChEBI" id="CHEBI:15378"/>
        <dbReference type="ChEBI" id="CHEBI:49256"/>
        <dbReference type="ChEBI" id="CHEBI:49258"/>
        <dbReference type="ChEBI" id="CHEBI:57783"/>
        <dbReference type="ChEBI" id="CHEBI:58349"/>
        <dbReference type="EC" id="1.1.1.86"/>
    </reaction>
</comment>
<evidence type="ECO:0000259" key="15">
    <source>
        <dbReference type="PROSITE" id="PS51851"/>
    </source>
</evidence>
<sequence>MRQYRDCERSALMRVYYDRDCDINLIKDMKVAILGYGSQGHAHALNLRDSGAKNVVVALREGSPSAAKAEGEGLKVMGIAEAAAWCDLIMFTMPDELQAETYKKYVHDNLREGAAIAFAHGLNVHFGLIEPKAGVDVIMMAPKGPGHTVRGEYTKGGGVPCLVAVHQDATGKAMEIGLSYCSAIGGGRSGIIETNFRQECETDLFGEQAVLCGGLVELIRMGFETLVEAGYEPEMAYFECLHEVKLIVDLIYEGGIANMNYSISNTAEYGEYVSGPRILPYDETKARMKAVLTDIQTGKFVRDFMQENAVGQPFFKATRRINDEHQIEQVGEKLRAMMPWISAGKMVDKARN</sequence>
<keyword evidence="17" id="KW-1185">Reference proteome</keyword>
<protein>
    <recommendedName>
        <fullName evidence="12">Ketol-acid reductoisomerase (NADP(+))</fullName>
        <shortName evidence="12">KARI</shortName>
        <ecNumber evidence="12">1.1.1.86</ecNumber>
    </recommendedName>
    <alternativeName>
        <fullName evidence="12">Acetohydroxy-acid isomeroreductase</fullName>
        <shortName evidence="12">AHIR</shortName>
    </alternativeName>
    <alternativeName>
        <fullName evidence="12">Alpha-keto-beta-hydroxylacyl reductoisomerase</fullName>
    </alternativeName>
</protein>
<keyword evidence="8 12" id="KW-0521">NADP</keyword>
<feature type="binding site" evidence="12">
    <location>
        <position position="65"/>
    </location>
    <ligand>
        <name>NADP(+)</name>
        <dbReference type="ChEBI" id="CHEBI:58349"/>
    </ligand>
</feature>
<dbReference type="HAMAP" id="MF_00435">
    <property type="entry name" value="IlvC"/>
    <property type="match status" value="1"/>
</dbReference>
<keyword evidence="7 12" id="KW-0460">Magnesium</keyword>
<dbReference type="OrthoDB" id="9804088at2"/>
<dbReference type="NCBIfam" id="NF009940">
    <property type="entry name" value="PRK13403.1"/>
    <property type="match status" value="1"/>
</dbReference>
<dbReference type="InterPro" id="IPR008927">
    <property type="entry name" value="6-PGluconate_DH-like_C_sf"/>
</dbReference>
<reference evidence="16 17" key="1">
    <citation type="submission" date="2018-05" db="EMBL/GenBank/DDBJ databases">
        <title>Pararhodobacter marina sp. nov., isolated from deep-sea water of the Indian Ocean.</title>
        <authorList>
            <person name="Lai Q.Sr."/>
            <person name="Liu X."/>
            <person name="Shao Z."/>
        </authorList>
    </citation>
    <scope>NUCLEOTIDE SEQUENCE [LARGE SCALE GENOMIC DNA]</scope>
    <source>
        <strain evidence="16 17">CIC4N-9</strain>
    </source>
</reference>
<comment type="pathway">
    <text evidence="3 12">Amino-acid biosynthesis; L-isoleucine biosynthesis; L-isoleucine from 2-oxobutanoate: step 2/4.</text>
</comment>
<dbReference type="SUPFAM" id="SSF48179">
    <property type="entry name" value="6-phosphogluconate dehydrogenase C-terminal domain-like"/>
    <property type="match status" value="1"/>
</dbReference>
<keyword evidence="6 12" id="KW-0479">Metal-binding</keyword>
<dbReference type="Proteomes" id="UP000244940">
    <property type="component" value="Unassembled WGS sequence"/>
</dbReference>
<evidence type="ECO:0000256" key="4">
    <source>
        <dbReference type="ARBA" id="ARBA00010318"/>
    </source>
</evidence>
<dbReference type="GO" id="GO:0016853">
    <property type="term" value="F:isomerase activity"/>
    <property type="evidence" value="ECO:0007669"/>
    <property type="project" value="UniProtKB-KW"/>
</dbReference>
<feature type="binding site" evidence="12 13">
    <location>
        <position position="264"/>
    </location>
    <ligand>
        <name>substrate</name>
    </ligand>
</feature>
<evidence type="ECO:0000259" key="14">
    <source>
        <dbReference type="PROSITE" id="PS51850"/>
    </source>
</evidence>
<comment type="pathway">
    <text evidence="2 12">Amino-acid biosynthesis; L-valine biosynthesis; L-valine from pyruvate: step 2/4.</text>
</comment>
<feature type="binding site" evidence="12 13">
    <location>
        <position position="243"/>
    </location>
    <ligand>
        <name>Mg(2+)</name>
        <dbReference type="ChEBI" id="CHEBI:18420"/>
        <label>2</label>
    </ligand>
</feature>
<organism evidence="16 17">
    <name type="scientific">Pararhodobacter marinus</name>
    <dbReference type="NCBI Taxonomy" id="2184063"/>
    <lineage>
        <taxon>Bacteria</taxon>
        <taxon>Pseudomonadati</taxon>
        <taxon>Pseudomonadota</taxon>
        <taxon>Alphaproteobacteria</taxon>
        <taxon>Rhodobacterales</taxon>
        <taxon>Paracoccaceae</taxon>
        <taxon>Pararhodobacter</taxon>
    </lineage>
</organism>
<dbReference type="GO" id="GO:0009099">
    <property type="term" value="P:L-valine biosynthetic process"/>
    <property type="evidence" value="ECO:0007669"/>
    <property type="project" value="UniProtKB-UniRule"/>
</dbReference>
<dbReference type="Gene3D" id="6.10.240.10">
    <property type="match status" value="1"/>
</dbReference>
<evidence type="ECO:0000313" key="17">
    <source>
        <dbReference type="Proteomes" id="UP000244940"/>
    </source>
</evidence>
<evidence type="ECO:0000256" key="1">
    <source>
        <dbReference type="ARBA" id="ARBA00002172"/>
    </source>
</evidence>
<dbReference type="InterPro" id="IPR013023">
    <property type="entry name" value="KARI"/>
</dbReference>
<name>A0A2U2C5E6_9RHOB</name>
<comment type="function">
    <text evidence="1 12">Involved in the biosynthesis of branched-chain amino acids (BCAA). Catalyzes an alkyl-migration followed by a ketol-acid reduction of (S)-2-acetolactate (S2AL) to yield (R)-2,3-dihydroxy-isovalerate. In the isomerase reaction, S2AL is rearranged via a Mg-dependent methyl migration to produce 3-hydroxy-3-methyl-2-ketobutyrate (HMKB). In the reductase reaction, this 2-ketoacid undergoes a metal-dependent reduction by NADPH to yield (R)-2,3-dihydroxy-isovalerate.</text>
</comment>
<dbReference type="GO" id="GO:0009097">
    <property type="term" value="P:isoleucine biosynthetic process"/>
    <property type="evidence" value="ECO:0007669"/>
    <property type="project" value="UniProtKB-UniRule"/>
</dbReference>
<dbReference type="GO" id="GO:0050661">
    <property type="term" value="F:NADP binding"/>
    <property type="evidence" value="ECO:0007669"/>
    <property type="project" value="InterPro"/>
</dbReference>
<dbReference type="AlphaFoldDB" id="A0A2U2C5E6"/>
<dbReference type="Pfam" id="PF01450">
    <property type="entry name" value="KARI_C"/>
    <property type="match status" value="1"/>
</dbReference>
<feature type="active site" evidence="12">
    <location>
        <position position="120"/>
    </location>
</feature>
<feature type="binding site" evidence="12">
    <location>
        <position position="63"/>
    </location>
    <ligand>
        <name>NADP(+)</name>
        <dbReference type="ChEBI" id="CHEBI:58349"/>
    </ligand>
</feature>
<proteinExistence type="inferred from homology"/>
<evidence type="ECO:0000256" key="13">
    <source>
        <dbReference type="PROSITE-ProRule" id="PRU01198"/>
    </source>
</evidence>
<evidence type="ECO:0000256" key="3">
    <source>
        <dbReference type="ARBA" id="ARBA00004885"/>
    </source>
</evidence>